<name>Q5JCV1_ORYSJ</name>
<evidence type="ECO:0000313" key="3">
    <source>
        <dbReference type="EMBL" id="BAD88400.1"/>
    </source>
</evidence>
<reference evidence="2" key="1">
    <citation type="journal article" date="2002" name="Nature">
        <title>The genome sequence and structure of rice chromosome 1.</title>
        <authorList>
            <person name="Sasaki T."/>
            <person name="Matsumoto T."/>
            <person name="Yamamoto K."/>
            <person name="Sakata K."/>
            <person name="Baba T."/>
            <person name="Katayose Y."/>
            <person name="Wu J."/>
            <person name="Niimura Y."/>
            <person name="Cheng Z."/>
            <person name="Nagamura Y."/>
            <person name="Antonio B.A."/>
            <person name="Kanamori H."/>
            <person name="Hosokawa S."/>
            <person name="Masukawa M."/>
            <person name="Arikawa K."/>
            <person name="Chiden Y."/>
            <person name="Hayashi M."/>
            <person name="Okamoto M."/>
            <person name="Ando T."/>
            <person name="Aoki H."/>
            <person name="Arita K."/>
            <person name="Hamada M."/>
            <person name="Harada C."/>
            <person name="Hijishita S."/>
            <person name="Honda M."/>
            <person name="Ichikawa Y."/>
            <person name="Idonuma A."/>
            <person name="Iijima M."/>
            <person name="Ikeda M."/>
            <person name="Ikeno M."/>
            <person name="Itoh S."/>
            <person name="Itoh T."/>
            <person name="Itoh Y."/>
            <person name="Itoh Y."/>
            <person name="Iwabuchi A."/>
            <person name="Kamiya K."/>
            <person name="Karasawa W."/>
            <person name="Katagiri S."/>
            <person name="Kikuta A."/>
            <person name="Kobayashi N."/>
            <person name="Kono I."/>
            <person name="Machita K."/>
            <person name="Maehara T."/>
            <person name="Mizuno H."/>
            <person name="Mizubayashi T."/>
            <person name="Mukai Y."/>
            <person name="Nagasaki H."/>
            <person name="Nakashima M."/>
            <person name="Nakama Y."/>
            <person name="Nakamichi Y."/>
            <person name="Nakamura M."/>
            <person name="Namiki N."/>
            <person name="Negishi M."/>
            <person name="Ohta I."/>
            <person name="Ono N."/>
            <person name="Saji S."/>
            <person name="Sakai K."/>
            <person name="Shibata M."/>
            <person name="Shimokawa T."/>
            <person name="Shomura A."/>
            <person name="Song J."/>
            <person name="Takazaki Y."/>
            <person name="Terasawa K."/>
            <person name="Tsuji K."/>
            <person name="Waki K."/>
            <person name="Yamagata H."/>
            <person name="Yamane H."/>
            <person name="Yoshiki S."/>
            <person name="Yoshihara R."/>
            <person name="Yukawa K."/>
            <person name="Zhong H."/>
            <person name="Iwama H."/>
            <person name="Endo T."/>
            <person name="Ito H."/>
            <person name="Hahn J.H."/>
            <person name="Kim H.I."/>
            <person name="Eun M.Y."/>
            <person name="Yano M."/>
            <person name="Jiang J."/>
            <person name="Gojobori T."/>
        </authorList>
    </citation>
    <scope>NUCLEOTIDE SEQUENCE</scope>
</reference>
<dbReference type="AlphaFoldDB" id="Q5JCV1"/>
<organism evidence="3 4">
    <name type="scientific">Oryza sativa subsp. japonica</name>
    <name type="common">Rice</name>
    <dbReference type="NCBI Taxonomy" id="39947"/>
    <lineage>
        <taxon>Eukaryota</taxon>
        <taxon>Viridiplantae</taxon>
        <taxon>Streptophyta</taxon>
        <taxon>Embryophyta</taxon>
        <taxon>Tracheophyta</taxon>
        <taxon>Spermatophyta</taxon>
        <taxon>Magnoliopsida</taxon>
        <taxon>Liliopsida</taxon>
        <taxon>Poales</taxon>
        <taxon>Poaceae</taxon>
        <taxon>BOP clade</taxon>
        <taxon>Oryzoideae</taxon>
        <taxon>Oryzeae</taxon>
        <taxon>Oryzinae</taxon>
        <taxon>Oryza</taxon>
        <taxon>Oryza sativa</taxon>
    </lineage>
</organism>
<feature type="compositionally biased region" description="Low complexity" evidence="1">
    <location>
        <begin position="100"/>
        <end position="113"/>
    </location>
</feature>
<feature type="region of interest" description="Disordered" evidence="1">
    <location>
        <begin position="96"/>
        <end position="208"/>
    </location>
</feature>
<reference evidence="4" key="3">
    <citation type="journal article" date="2005" name="Nature">
        <title>The map-based sequence of the rice genome.</title>
        <authorList>
            <consortium name="International rice genome sequencing project (IRGSP)"/>
            <person name="Matsumoto T."/>
            <person name="Wu J."/>
            <person name="Kanamori H."/>
            <person name="Katayose Y."/>
            <person name="Fujisawa M."/>
            <person name="Namiki N."/>
            <person name="Mizuno H."/>
            <person name="Yamamoto K."/>
            <person name="Antonio B.A."/>
            <person name="Baba T."/>
            <person name="Sakata K."/>
            <person name="Nagamura Y."/>
            <person name="Aoki H."/>
            <person name="Arikawa K."/>
            <person name="Arita K."/>
            <person name="Bito T."/>
            <person name="Chiden Y."/>
            <person name="Fujitsuka N."/>
            <person name="Fukunaka R."/>
            <person name="Hamada M."/>
            <person name="Harada C."/>
            <person name="Hayashi A."/>
            <person name="Hijishita S."/>
            <person name="Honda M."/>
            <person name="Hosokawa S."/>
            <person name="Ichikawa Y."/>
            <person name="Idonuma A."/>
            <person name="Iijima M."/>
            <person name="Ikeda M."/>
            <person name="Ikeno M."/>
            <person name="Ito K."/>
            <person name="Ito S."/>
            <person name="Ito T."/>
            <person name="Ito Y."/>
            <person name="Ito Y."/>
            <person name="Iwabuchi A."/>
            <person name="Kamiya K."/>
            <person name="Karasawa W."/>
            <person name="Kurita K."/>
            <person name="Katagiri S."/>
            <person name="Kikuta A."/>
            <person name="Kobayashi H."/>
            <person name="Kobayashi N."/>
            <person name="Machita K."/>
            <person name="Maehara T."/>
            <person name="Masukawa M."/>
            <person name="Mizubayashi T."/>
            <person name="Mukai Y."/>
            <person name="Nagasaki H."/>
            <person name="Nagata Y."/>
            <person name="Naito S."/>
            <person name="Nakashima M."/>
            <person name="Nakama Y."/>
            <person name="Nakamichi Y."/>
            <person name="Nakamura M."/>
            <person name="Meguro A."/>
            <person name="Negishi M."/>
            <person name="Ohta I."/>
            <person name="Ohta T."/>
            <person name="Okamoto M."/>
            <person name="Ono N."/>
            <person name="Saji S."/>
            <person name="Sakaguchi M."/>
            <person name="Sakai K."/>
            <person name="Shibata M."/>
            <person name="Shimokawa T."/>
            <person name="Song J."/>
            <person name="Takazaki Y."/>
            <person name="Terasawa K."/>
            <person name="Tsugane M."/>
            <person name="Tsuji K."/>
            <person name="Ueda S."/>
            <person name="Waki K."/>
            <person name="Yamagata H."/>
            <person name="Yamamoto M."/>
            <person name="Yamamoto S."/>
            <person name="Yamane H."/>
            <person name="Yoshiki S."/>
            <person name="Yoshihara R."/>
            <person name="Yukawa K."/>
            <person name="Zhong H."/>
            <person name="Yano M."/>
            <person name="Yuan Q."/>
            <person name="Ouyang S."/>
            <person name="Liu J."/>
            <person name="Jones K.M."/>
            <person name="Gansberger K."/>
            <person name="Moffat K."/>
            <person name="Hill J."/>
            <person name="Bera J."/>
            <person name="Fadrosh D."/>
            <person name="Jin S."/>
            <person name="Johri S."/>
            <person name="Kim M."/>
            <person name="Overton L."/>
            <person name="Reardon M."/>
            <person name="Tsitrin T."/>
            <person name="Vuong H."/>
            <person name="Weaver B."/>
            <person name="Ciecko A."/>
            <person name="Tallon L."/>
            <person name="Jackson J."/>
            <person name="Pai G."/>
            <person name="Aken S.V."/>
            <person name="Utterback T."/>
            <person name="Reidmuller S."/>
            <person name="Feldblyum T."/>
            <person name="Hsiao J."/>
            <person name="Zismann V."/>
            <person name="Iobst S."/>
            <person name="de Vazeille A.R."/>
            <person name="Buell C.R."/>
            <person name="Ying K."/>
            <person name="Li Y."/>
            <person name="Lu T."/>
            <person name="Huang Y."/>
            <person name="Zhao Q."/>
            <person name="Feng Q."/>
            <person name="Zhang L."/>
            <person name="Zhu J."/>
            <person name="Weng Q."/>
            <person name="Mu J."/>
            <person name="Lu Y."/>
            <person name="Fan D."/>
            <person name="Liu Y."/>
            <person name="Guan J."/>
            <person name="Zhang Y."/>
            <person name="Yu S."/>
            <person name="Liu X."/>
            <person name="Zhang Y."/>
            <person name="Hong G."/>
            <person name="Han B."/>
            <person name="Choisne N."/>
            <person name="Demange N."/>
            <person name="Orjeda G."/>
            <person name="Samain S."/>
            <person name="Cattolico L."/>
            <person name="Pelletier E."/>
            <person name="Couloux A."/>
            <person name="Segurens B."/>
            <person name="Wincker P."/>
            <person name="D'Hont A."/>
            <person name="Scarpelli C."/>
            <person name="Weissenbach J."/>
            <person name="Salanoubat M."/>
            <person name="Quetier F."/>
            <person name="Yu Y."/>
            <person name="Kim H.R."/>
            <person name="Rambo T."/>
            <person name="Currie J."/>
            <person name="Collura K."/>
            <person name="Luo M."/>
            <person name="Yang T."/>
            <person name="Ammiraju J.S.S."/>
            <person name="Engler F."/>
            <person name="Soderlund C."/>
            <person name="Wing R.A."/>
            <person name="Palmer L.E."/>
            <person name="de la Bastide M."/>
            <person name="Spiegel L."/>
            <person name="Nascimento L."/>
            <person name="Zutavern T."/>
            <person name="O'Shaughnessy A."/>
            <person name="Dike S."/>
            <person name="Dedhia N."/>
            <person name="Preston R."/>
            <person name="Balija V."/>
            <person name="McCombie W.R."/>
            <person name="Chow T."/>
            <person name="Chen H."/>
            <person name="Chung M."/>
            <person name="Chen C."/>
            <person name="Shaw J."/>
            <person name="Wu H."/>
            <person name="Hsiao K."/>
            <person name="Chao Y."/>
            <person name="Chu M."/>
            <person name="Cheng C."/>
            <person name="Hour A."/>
            <person name="Lee P."/>
            <person name="Lin S."/>
            <person name="Lin Y."/>
            <person name="Liou J."/>
            <person name="Liu S."/>
            <person name="Hsing Y."/>
            <person name="Raghuvanshi S."/>
            <person name="Mohanty A."/>
            <person name="Bharti A.K."/>
            <person name="Gaur A."/>
            <person name="Gupta V."/>
            <person name="Kumar D."/>
            <person name="Ravi V."/>
            <person name="Vij S."/>
            <person name="Kapur A."/>
            <person name="Khurana P."/>
            <person name="Khurana P."/>
            <person name="Khurana J.P."/>
            <person name="Tyagi A.K."/>
            <person name="Gaikwad K."/>
            <person name="Singh A."/>
            <person name="Dalal V."/>
            <person name="Srivastava S."/>
            <person name="Dixit A."/>
            <person name="Pal A.K."/>
            <person name="Ghazi I.A."/>
            <person name="Yadav M."/>
            <person name="Pandit A."/>
            <person name="Bhargava A."/>
            <person name="Sureshbabu K."/>
            <person name="Batra K."/>
            <person name="Sharma T.R."/>
            <person name="Mohapatra T."/>
            <person name="Singh N.K."/>
            <person name="Messing J."/>
            <person name="Nelson A.B."/>
            <person name="Fuks G."/>
            <person name="Kavchok S."/>
            <person name="Keizer G."/>
            <person name="Linton E."/>
            <person name="Llaca V."/>
            <person name="Song R."/>
            <person name="Tanyolac B."/>
            <person name="Young S."/>
            <person name="Ho-Il K."/>
            <person name="Hahn J.H."/>
            <person name="Sangsakoo G."/>
            <person name="Vanavichit A."/>
            <person name="de Mattos Luiz.A.T."/>
            <person name="Zimmer P.D."/>
            <person name="Malone G."/>
            <person name="Dellagostin O."/>
            <person name="de Oliveira A.C."/>
            <person name="Bevan M."/>
            <person name="Bancroft I."/>
            <person name="Minx P."/>
            <person name="Cordum H."/>
            <person name="Wilson R."/>
            <person name="Cheng Z."/>
            <person name="Jin W."/>
            <person name="Jiang J."/>
            <person name="Leong S.A."/>
            <person name="Iwama H."/>
            <person name="Gojobori T."/>
            <person name="Itoh T."/>
            <person name="Niimura Y."/>
            <person name="Fujii Y."/>
            <person name="Habara T."/>
            <person name="Sakai H."/>
            <person name="Sato Y."/>
            <person name="Wilson G."/>
            <person name="Kumar K."/>
            <person name="McCouch S."/>
            <person name="Juretic N."/>
            <person name="Hoen D."/>
            <person name="Wright S."/>
            <person name="Bruskiewich R."/>
            <person name="Bureau T."/>
            <person name="Miyao A."/>
            <person name="Hirochika H."/>
            <person name="Nishikawa T."/>
            <person name="Kadowaki K."/>
            <person name="Sugiura M."/>
            <person name="Burr B."/>
            <person name="Sasaki T."/>
        </authorList>
    </citation>
    <scope>NUCLEOTIDE SEQUENCE [LARGE SCALE GENOMIC DNA]</scope>
    <source>
        <strain evidence="4">cv. Nipponbare</strain>
    </source>
</reference>
<feature type="region of interest" description="Disordered" evidence="1">
    <location>
        <begin position="1"/>
        <end position="82"/>
    </location>
</feature>
<reference evidence="4" key="4">
    <citation type="journal article" date="2008" name="Nucleic Acids Res.">
        <title>The rice annotation project database (RAP-DB): 2008 update.</title>
        <authorList>
            <consortium name="The rice annotation project (RAP)"/>
        </authorList>
    </citation>
    <scope>GENOME REANNOTATION</scope>
    <source>
        <strain evidence="4">cv. Nipponbare</strain>
    </source>
</reference>
<sequence length="208" mass="20670">MDLSSYVKKVKEAATGEGARMVKEATTGNLGEVSGRRSSGTKKIQREGRRGGAGVADGGRGGVGGVGGREAGGGAGGGGGVGGGRLARVEVEAQLEASPAEATEVETAAAVGPWLPPLPPSAATAPDPSSATAPPLAPAGSGGRAAAAPPLLPLPDLAVGPPLPPRLPSCPCRIWRPGHRRTSRPGAAAPPLATAQRKRGEIEKKWKR</sequence>
<proteinExistence type="predicted"/>
<accession>Q5JCV1</accession>
<dbReference type="EMBL" id="AP007204">
    <property type="protein sequence ID" value="BAD88400.1"/>
    <property type="molecule type" value="Genomic_DNA"/>
</dbReference>
<dbReference type="Proteomes" id="UP000000763">
    <property type="component" value="Chromosome 1"/>
</dbReference>
<dbReference type="EMBL" id="AP003934">
    <property type="protein sequence ID" value="BAB92814.1"/>
    <property type="molecule type" value="Genomic_DNA"/>
</dbReference>
<gene>
    <name evidence="3" type="ORF">OSJNBa0008D05.27</name>
    <name evidence="2" type="ORF">P0551A11.7</name>
</gene>
<reference evidence="3" key="2">
    <citation type="submission" date="2004-06" db="EMBL/GenBank/DDBJ databases">
        <title>Oryza sativa nipponbare(GA3) genomic DNA, chromosome 1, BAC clone:OSJNBa0008D05.</title>
        <authorList>
            <person name="Sasaki T."/>
            <person name="Matsumoto T."/>
            <person name="Fujisawa M."/>
        </authorList>
    </citation>
    <scope>NUCLEOTIDE SEQUENCE</scope>
</reference>
<feature type="compositionally biased region" description="Basic and acidic residues" evidence="1">
    <location>
        <begin position="198"/>
        <end position="208"/>
    </location>
</feature>
<feature type="compositionally biased region" description="Gly residues" evidence="1">
    <location>
        <begin position="51"/>
        <end position="82"/>
    </location>
</feature>
<feature type="compositionally biased region" description="Low complexity" evidence="1">
    <location>
        <begin position="144"/>
        <end position="160"/>
    </location>
</feature>
<protein>
    <submittedName>
        <fullName evidence="3">Uncharacterized protein</fullName>
    </submittedName>
</protein>
<feature type="compositionally biased region" description="Low complexity" evidence="1">
    <location>
        <begin position="121"/>
        <end position="134"/>
    </location>
</feature>
<evidence type="ECO:0000256" key="1">
    <source>
        <dbReference type="SAM" id="MobiDB-lite"/>
    </source>
</evidence>
<evidence type="ECO:0000313" key="4">
    <source>
        <dbReference type="Proteomes" id="UP000000763"/>
    </source>
</evidence>
<evidence type="ECO:0000313" key="2">
    <source>
        <dbReference type="EMBL" id="BAB92814.1"/>
    </source>
</evidence>